<dbReference type="Pfam" id="PF19723">
    <property type="entry name" value="DUF6216"/>
    <property type="match status" value="1"/>
</dbReference>
<organism evidence="2 3">
    <name type="scientific">Alcaligenes phenolicus</name>
    <dbReference type="NCBI Taxonomy" id="232846"/>
    <lineage>
        <taxon>Bacteria</taxon>
        <taxon>Pseudomonadati</taxon>
        <taxon>Pseudomonadota</taxon>
        <taxon>Betaproteobacteria</taxon>
        <taxon>Burkholderiales</taxon>
        <taxon>Alcaligenaceae</taxon>
        <taxon>Alcaligenes</taxon>
    </lineage>
</organism>
<dbReference type="InterPro" id="IPR046188">
    <property type="entry name" value="DUF6216"/>
</dbReference>
<gene>
    <name evidence="2" type="ORF">OSH02_17020</name>
</gene>
<keyword evidence="1" id="KW-0472">Membrane</keyword>
<feature type="transmembrane region" description="Helical" evidence="1">
    <location>
        <begin position="121"/>
        <end position="144"/>
    </location>
</feature>
<evidence type="ECO:0000256" key="1">
    <source>
        <dbReference type="SAM" id="Phobius"/>
    </source>
</evidence>
<dbReference type="Proteomes" id="UP001208074">
    <property type="component" value="Unassembled WGS sequence"/>
</dbReference>
<keyword evidence="1" id="KW-0812">Transmembrane</keyword>
<name>A0AAW5W3C1_9BURK</name>
<proteinExistence type="predicted"/>
<feature type="transmembrane region" description="Helical" evidence="1">
    <location>
        <begin position="12"/>
        <end position="28"/>
    </location>
</feature>
<sequence>MIEIAVDLNGRVLVSFYFTVDFLGYLIFKLKGAHFVLMDYLWSFFNKENYYHGFLEKERRDNLDLERFKLMFGVRGVQSIESVQRAVRWSKRLSVSLRELGKAGKWVDWDRQEVKEPTKSYGGGVFGAALLVLMLLIISVGFSLSSRVLVQFKESKVWAWQGEDYFSAFALTNKKDWVLRKKDCFGGFKGAGLPLKSDEIDYMCMNMGSESYLKSFRSGITAQKYFGIFSFFVFLYFLIVFKIELSSFSTASRIYKLVNKQ</sequence>
<evidence type="ECO:0000313" key="2">
    <source>
        <dbReference type="EMBL" id="MCX5567075.1"/>
    </source>
</evidence>
<comment type="caution">
    <text evidence="2">The sequence shown here is derived from an EMBL/GenBank/DDBJ whole genome shotgun (WGS) entry which is preliminary data.</text>
</comment>
<feature type="transmembrane region" description="Helical" evidence="1">
    <location>
        <begin position="225"/>
        <end position="243"/>
    </location>
</feature>
<evidence type="ECO:0000313" key="3">
    <source>
        <dbReference type="Proteomes" id="UP001208074"/>
    </source>
</evidence>
<dbReference type="EMBL" id="JAPKNB010000014">
    <property type="protein sequence ID" value="MCX5567075.1"/>
    <property type="molecule type" value="Genomic_DNA"/>
</dbReference>
<protein>
    <submittedName>
        <fullName evidence="2">DUF6216 family protein</fullName>
    </submittedName>
</protein>
<reference evidence="2" key="1">
    <citation type="submission" date="2022-11" db="EMBL/GenBank/DDBJ databases">
        <title>Biodiversity and phylogenetic relationships of bacteria.</title>
        <authorList>
            <person name="Machado R.A.R."/>
            <person name="Bhat A."/>
            <person name="Loulou A."/>
            <person name="Kallel S."/>
        </authorList>
    </citation>
    <scope>NUCLEOTIDE SEQUENCE</scope>
    <source>
        <strain evidence="2">DSM 16503</strain>
    </source>
</reference>
<accession>A0AAW5W3C1</accession>
<dbReference type="AlphaFoldDB" id="A0AAW5W3C1"/>
<keyword evidence="1" id="KW-1133">Transmembrane helix</keyword>
<dbReference type="RefSeq" id="WP_026484640.1">
    <property type="nucleotide sequence ID" value="NZ_JAPKNB010000014.1"/>
</dbReference>